<dbReference type="SUPFAM" id="SSF102110">
    <property type="entry name" value="(2r)-phospho-3-sulfolactate synthase ComA"/>
    <property type="match status" value="1"/>
</dbReference>
<dbReference type="InterPro" id="IPR003830">
    <property type="entry name" value="ComA_synth"/>
</dbReference>
<accession>A0A6J6SRG5</accession>
<evidence type="ECO:0000313" key="3">
    <source>
        <dbReference type="EMBL" id="CAB4977480.1"/>
    </source>
</evidence>
<dbReference type="InterPro" id="IPR013785">
    <property type="entry name" value="Aldolase_TIM"/>
</dbReference>
<sequence>MPDFLGLPDLPGKPRTRGMTHVLDKGIPVGAMADHLESHVDYVDVWKFGWGTAYAERHLERKIGLLRRHEVVACLGGTLLEIAWAQGKADACLEWAESVGFGAVEVSRGTVPMSTDEKQELISVAAPRFTVFAETGYKSADRVLLPSEWHMEIVGDLDAGATFVVAEGRESGTVGVYDADGTPQPDIINAAIRAAGLSRTFFEAPRKDQQAWFVNVHGSDVNLGNVAPDDLLPLQTLRLGLRADTALRNLAEQVALGQSR</sequence>
<comment type="similarity">
    <text evidence="1">Belongs to the phosphosulfolactate synthase family.</text>
</comment>
<evidence type="ECO:0000313" key="2">
    <source>
        <dbReference type="EMBL" id="CAB4737278.1"/>
    </source>
</evidence>
<protein>
    <submittedName>
        <fullName evidence="2">Unannotated protein</fullName>
    </submittedName>
</protein>
<evidence type="ECO:0000256" key="1">
    <source>
        <dbReference type="ARBA" id="ARBA00010424"/>
    </source>
</evidence>
<dbReference type="EMBL" id="CAEZYW010000064">
    <property type="protein sequence ID" value="CAB4737278.1"/>
    <property type="molecule type" value="Genomic_DNA"/>
</dbReference>
<name>A0A6J6SRG5_9ZZZZ</name>
<gene>
    <name evidence="2" type="ORF">UFOPK2786_00561</name>
    <name evidence="3" type="ORF">UFOPK3957_00286</name>
</gene>
<dbReference type="InterPro" id="IPR036112">
    <property type="entry name" value="ComA_synth_sf"/>
</dbReference>
<dbReference type="Pfam" id="PF02679">
    <property type="entry name" value="ComA"/>
    <property type="match status" value="1"/>
</dbReference>
<organism evidence="2">
    <name type="scientific">freshwater metagenome</name>
    <dbReference type="NCBI Taxonomy" id="449393"/>
    <lineage>
        <taxon>unclassified sequences</taxon>
        <taxon>metagenomes</taxon>
        <taxon>ecological metagenomes</taxon>
    </lineage>
</organism>
<dbReference type="AlphaFoldDB" id="A0A6J6SRG5"/>
<dbReference type="EMBL" id="CAFBOM010000030">
    <property type="protein sequence ID" value="CAB4977480.1"/>
    <property type="molecule type" value="Genomic_DNA"/>
</dbReference>
<proteinExistence type="inferred from homology"/>
<dbReference type="Gene3D" id="3.20.20.70">
    <property type="entry name" value="Aldolase class I"/>
    <property type="match status" value="1"/>
</dbReference>
<reference evidence="2" key="1">
    <citation type="submission" date="2020-05" db="EMBL/GenBank/DDBJ databases">
        <authorList>
            <person name="Chiriac C."/>
            <person name="Salcher M."/>
            <person name="Ghai R."/>
            <person name="Kavagutti S V."/>
        </authorList>
    </citation>
    <scope>NUCLEOTIDE SEQUENCE</scope>
</reference>